<protein>
    <submittedName>
        <fullName evidence="1">Uncharacterized protein</fullName>
    </submittedName>
</protein>
<keyword evidence="2" id="KW-1185">Reference proteome</keyword>
<evidence type="ECO:0000313" key="1">
    <source>
        <dbReference type="EMBL" id="KAH9677283.1"/>
    </source>
</evidence>
<evidence type="ECO:0000313" key="2">
    <source>
        <dbReference type="Proteomes" id="UP000829398"/>
    </source>
</evidence>
<organism evidence="1 2">
    <name type="scientific">Citrus sinensis</name>
    <name type="common">Sweet orange</name>
    <name type="synonym">Citrus aurantium var. sinensis</name>
    <dbReference type="NCBI Taxonomy" id="2711"/>
    <lineage>
        <taxon>Eukaryota</taxon>
        <taxon>Viridiplantae</taxon>
        <taxon>Streptophyta</taxon>
        <taxon>Embryophyta</taxon>
        <taxon>Tracheophyta</taxon>
        <taxon>Spermatophyta</taxon>
        <taxon>Magnoliopsida</taxon>
        <taxon>eudicotyledons</taxon>
        <taxon>Gunneridae</taxon>
        <taxon>Pentapetalae</taxon>
        <taxon>rosids</taxon>
        <taxon>malvids</taxon>
        <taxon>Sapindales</taxon>
        <taxon>Rutaceae</taxon>
        <taxon>Aurantioideae</taxon>
        <taxon>Citrus</taxon>
    </lineage>
</organism>
<dbReference type="EMBL" id="CM039178">
    <property type="protein sequence ID" value="KAH9677283.1"/>
    <property type="molecule type" value="Genomic_DNA"/>
</dbReference>
<comment type="caution">
    <text evidence="1">The sequence shown here is derived from an EMBL/GenBank/DDBJ whole genome shotgun (WGS) entry which is preliminary data.</text>
</comment>
<accession>A0ACB8HR65</accession>
<name>A0ACB8HR65_CITSI</name>
<gene>
    <name evidence="1" type="ORF">KPL71_025330</name>
</gene>
<reference evidence="2" key="1">
    <citation type="journal article" date="2023" name="Hortic. Res.">
        <title>A chromosome-level phased genome enabling allele-level studies in sweet orange: a case study on citrus Huanglongbing tolerance.</title>
        <authorList>
            <person name="Wu B."/>
            <person name="Yu Q."/>
            <person name="Deng Z."/>
            <person name="Duan Y."/>
            <person name="Luo F."/>
            <person name="Gmitter F. Jr."/>
        </authorList>
    </citation>
    <scope>NUCLEOTIDE SEQUENCE [LARGE SCALE GENOMIC DNA]</scope>
    <source>
        <strain evidence="2">cv. Valencia</strain>
    </source>
</reference>
<sequence>MLCNSYIRTVIVRVVNIGSFTRTRLELSNINKSLHAGLRVGYTWNREFRKSSKMMVDSAAKRGPIVDVLPEKEDDGGYVSGGWKSEDGKLRCGYSSFRGKRATMEDFYDIKTSNVDGQAVCMFGVFDDSKCHMEVSFQLVIYMHVTDGKRHAISNSSYHVNLDRYKYGHGGSRAAEYLKEHLFENLLKHPQFMTDTKLAISETYQQTDVDFLESERDTYRDDGSTASTAVLVGNHLYVANVGDSRTVISKAGKAIPLSEDHKPNRCDERKRIENAGGVVMWAGTWRVGGVLAMSRAFGNRMLKQFVVAEPEIQDLEVDEGFELLVLASDGLWDVVPNEDAVALARTGEEPEIAARKLTETAFTRGSADNITCIVVRFHHVNEDPAEPEVEQE</sequence>
<proteinExistence type="predicted"/>
<dbReference type="Proteomes" id="UP000829398">
    <property type="component" value="Chromosome 9"/>
</dbReference>